<dbReference type="Pfam" id="PF13743">
    <property type="entry name" value="Thioredoxin_5"/>
    <property type="match status" value="1"/>
</dbReference>
<protein>
    <submittedName>
        <fullName evidence="1">DsbA family protein</fullName>
    </submittedName>
</protein>
<comment type="caution">
    <text evidence="1">The sequence shown here is derived from an EMBL/GenBank/DDBJ whole genome shotgun (WGS) entry which is preliminary data.</text>
</comment>
<dbReference type="SUPFAM" id="SSF52833">
    <property type="entry name" value="Thioredoxin-like"/>
    <property type="match status" value="1"/>
</dbReference>
<proteinExistence type="predicted"/>
<accession>A0ABW4BFH2</accession>
<dbReference type="Proteomes" id="UP001597199">
    <property type="component" value="Unassembled WGS sequence"/>
</dbReference>
<evidence type="ECO:0000313" key="2">
    <source>
        <dbReference type="Proteomes" id="UP001597199"/>
    </source>
</evidence>
<organism evidence="1 2">
    <name type="scientific">Lacticaseibacillus suilingensis</name>
    <dbReference type="NCBI Taxonomy" id="2799577"/>
    <lineage>
        <taxon>Bacteria</taxon>
        <taxon>Bacillati</taxon>
        <taxon>Bacillota</taxon>
        <taxon>Bacilli</taxon>
        <taxon>Lactobacillales</taxon>
        <taxon>Lactobacillaceae</taxon>
        <taxon>Lacticaseibacillus</taxon>
    </lineage>
</organism>
<dbReference type="InterPro" id="IPR036249">
    <property type="entry name" value="Thioredoxin-like_sf"/>
</dbReference>
<sequence length="202" mass="22684">MLELFLFINPIGTRCREAERAVQRLAKELTQKVKLRFVPLVNFTVIDRYMAELGLDAHDLDLRNQLFDTAYQIAVDYKAAQFQGNKKARALLLAEQAPLTCPAQAYDPQVAAEAVAAIGFDVVAFNEDRAREAMHQCLCSDQAIALEMAITTTPAAVIFDTNKPQEGLRLEQLPSLHMLKRICEKYLLQPELPAPEAMLRVL</sequence>
<dbReference type="EMBL" id="JBHTOA010000018">
    <property type="protein sequence ID" value="MFD1398442.1"/>
    <property type="molecule type" value="Genomic_DNA"/>
</dbReference>
<evidence type="ECO:0000313" key="1">
    <source>
        <dbReference type="EMBL" id="MFD1398442.1"/>
    </source>
</evidence>
<dbReference type="Gene3D" id="3.40.30.10">
    <property type="entry name" value="Glutaredoxin"/>
    <property type="match status" value="1"/>
</dbReference>
<gene>
    <name evidence="1" type="ORF">ACFQ41_03895</name>
</gene>
<name>A0ABW4BFH2_9LACO</name>
<keyword evidence="2" id="KW-1185">Reference proteome</keyword>
<dbReference type="RefSeq" id="WP_204118815.1">
    <property type="nucleotide sequence ID" value="NZ_BOLV01000008.1"/>
</dbReference>
<reference evidence="2" key="1">
    <citation type="journal article" date="2019" name="Int. J. Syst. Evol. Microbiol.">
        <title>The Global Catalogue of Microorganisms (GCM) 10K type strain sequencing project: providing services to taxonomists for standard genome sequencing and annotation.</title>
        <authorList>
            <consortium name="The Broad Institute Genomics Platform"/>
            <consortium name="The Broad Institute Genome Sequencing Center for Infectious Disease"/>
            <person name="Wu L."/>
            <person name="Ma J."/>
        </authorList>
    </citation>
    <scope>NUCLEOTIDE SEQUENCE [LARGE SCALE GENOMIC DNA]</scope>
    <source>
        <strain evidence="2">CCM 9110</strain>
    </source>
</reference>